<dbReference type="GO" id="GO:0005829">
    <property type="term" value="C:cytosol"/>
    <property type="evidence" value="ECO:0007669"/>
    <property type="project" value="TreeGrafter"/>
</dbReference>
<keyword evidence="10 15" id="KW-0949">S-adenosyl-L-methionine</keyword>
<evidence type="ECO:0000256" key="5">
    <source>
        <dbReference type="ARBA" id="ARBA00012807"/>
    </source>
</evidence>
<dbReference type="InterPro" id="IPR016009">
    <property type="entry name" value="tRNA_MeTrfase_TRMD/TRM10"/>
</dbReference>
<dbReference type="NCBIfam" id="TIGR00088">
    <property type="entry name" value="trmD"/>
    <property type="match status" value="1"/>
</dbReference>
<comment type="subcellular location">
    <subcellularLocation>
        <location evidence="2 15 17">Cytoplasm</location>
    </subcellularLocation>
</comment>
<dbReference type="EC" id="2.1.1.228" evidence="5 15"/>
<keyword evidence="7 15" id="KW-0963">Cytoplasm</keyword>
<dbReference type="InterPro" id="IPR023148">
    <property type="entry name" value="tRNA_m1G_MeTrfase_C_sf"/>
</dbReference>
<evidence type="ECO:0000256" key="9">
    <source>
        <dbReference type="ARBA" id="ARBA00022679"/>
    </source>
</evidence>
<dbReference type="OrthoDB" id="9807416at2"/>
<keyword evidence="9 15" id="KW-0808">Transferase</keyword>
<evidence type="ECO:0000256" key="3">
    <source>
        <dbReference type="ARBA" id="ARBA00007630"/>
    </source>
</evidence>
<evidence type="ECO:0000256" key="2">
    <source>
        <dbReference type="ARBA" id="ARBA00004496"/>
    </source>
</evidence>
<organism evidence="19 20">
    <name type="scientific">Seongchinamella unica</name>
    <dbReference type="NCBI Taxonomy" id="2547392"/>
    <lineage>
        <taxon>Bacteria</taxon>
        <taxon>Pseudomonadati</taxon>
        <taxon>Pseudomonadota</taxon>
        <taxon>Gammaproteobacteria</taxon>
        <taxon>Cellvibrionales</taxon>
        <taxon>Halieaceae</taxon>
        <taxon>Seongchinamella</taxon>
    </lineage>
</organism>
<gene>
    <name evidence="15 19" type="primary">trmD</name>
    <name evidence="19" type="ORF">E2F43_08545</name>
</gene>
<comment type="catalytic activity">
    <reaction evidence="14 15 17">
        <text>guanosine(37) in tRNA + S-adenosyl-L-methionine = N(1)-methylguanosine(37) in tRNA + S-adenosyl-L-homocysteine + H(+)</text>
        <dbReference type="Rhea" id="RHEA:36899"/>
        <dbReference type="Rhea" id="RHEA-COMP:10145"/>
        <dbReference type="Rhea" id="RHEA-COMP:10147"/>
        <dbReference type="ChEBI" id="CHEBI:15378"/>
        <dbReference type="ChEBI" id="CHEBI:57856"/>
        <dbReference type="ChEBI" id="CHEBI:59789"/>
        <dbReference type="ChEBI" id="CHEBI:73542"/>
        <dbReference type="ChEBI" id="CHEBI:74269"/>
        <dbReference type="EC" id="2.1.1.228"/>
    </reaction>
</comment>
<keyword evidence="11 15" id="KW-0819">tRNA processing</keyword>
<evidence type="ECO:0000256" key="14">
    <source>
        <dbReference type="ARBA" id="ARBA00047783"/>
    </source>
</evidence>
<dbReference type="Gene3D" id="1.10.1270.20">
    <property type="entry name" value="tRNA(m1g37)methyltransferase, domain 2"/>
    <property type="match status" value="1"/>
</dbReference>
<dbReference type="GO" id="GO:0052906">
    <property type="term" value="F:tRNA (guanine(37)-N1)-methyltransferase activity"/>
    <property type="evidence" value="ECO:0007669"/>
    <property type="project" value="UniProtKB-UniRule"/>
</dbReference>
<comment type="similarity">
    <text evidence="3 15 17">Belongs to the RNA methyltransferase TrmD family.</text>
</comment>
<dbReference type="HAMAP" id="MF_00605">
    <property type="entry name" value="TrmD"/>
    <property type="match status" value="1"/>
</dbReference>
<comment type="caution">
    <text evidence="19">The sequence shown here is derived from an EMBL/GenBank/DDBJ whole genome shotgun (WGS) entry which is preliminary data.</text>
</comment>
<evidence type="ECO:0000256" key="4">
    <source>
        <dbReference type="ARBA" id="ARBA00011738"/>
    </source>
</evidence>
<dbReference type="FunFam" id="3.40.1280.10:FF:000001">
    <property type="entry name" value="tRNA (guanine-N(1)-)-methyltransferase"/>
    <property type="match status" value="1"/>
</dbReference>
<dbReference type="AlphaFoldDB" id="A0A4R5LRR7"/>
<dbReference type="FunFam" id="1.10.1270.20:FF:000001">
    <property type="entry name" value="tRNA (guanine-N(1)-)-methyltransferase"/>
    <property type="match status" value="1"/>
</dbReference>
<evidence type="ECO:0000256" key="1">
    <source>
        <dbReference type="ARBA" id="ARBA00002634"/>
    </source>
</evidence>
<evidence type="ECO:0000256" key="7">
    <source>
        <dbReference type="ARBA" id="ARBA00022490"/>
    </source>
</evidence>
<dbReference type="NCBIfam" id="NF000648">
    <property type="entry name" value="PRK00026.1"/>
    <property type="match status" value="1"/>
</dbReference>
<evidence type="ECO:0000256" key="12">
    <source>
        <dbReference type="ARBA" id="ARBA00029736"/>
    </source>
</evidence>
<evidence type="ECO:0000256" key="11">
    <source>
        <dbReference type="ARBA" id="ARBA00022694"/>
    </source>
</evidence>
<keyword evidence="20" id="KW-1185">Reference proteome</keyword>
<accession>A0A4R5LRR7</accession>
<comment type="subunit">
    <text evidence="4 15 17">Homodimer.</text>
</comment>
<dbReference type="CDD" id="cd18080">
    <property type="entry name" value="TrmD-like"/>
    <property type="match status" value="1"/>
</dbReference>
<dbReference type="EMBL" id="SMSE01000002">
    <property type="protein sequence ID" value="TDG13569.1"/>
    <property type="molecule type" value="Genomic_DNA"/>
</dbReference>
<dbReference type="InterPro" id="IPR029028">
    <property type="entry name" value="Alpha/beta_knot_MTases"/>
</dbReference>
<dbReference type="SUPFAM" id="SSF75217">
    <property type="entry name" value="alpha/beta knot"/>
    <property type="match status" value="1"/>
</dbReference>
<dbReference type="Gene3D" id="3.40.1280.10">
    <property type="match status" value="1"/>
</dbReference>
<dbReference type="GO" id="GO:0002939">
    <property type="term" value="P:tRNA N1-guanine methylation"/>
    <property type="evidence" value="ECO:0007669"/>
    <property type="project" value="TreeGrafter"/>
</dbReference>
<dbReference type="InterPro" id="IPR029026">
    <property type="entry name" value="tRNA_m1G_MTases_N"/>
</dbReference>
<name>A0A4R5LRR7_9GAMM</name>
<dbReference type="PANTHER" id="PTHR46417:SF1">
    <property type="entry name" value="TRNA (GUANINE-N(1)-)-METHYLTRANSFERASE"/>
    <property type="match status" value="1"/>
</dbReference>
<evidence type="ECO:0000256" key="8">
    <source>
        <dbReference type="ARBA" id="ARBA00022603"/>
    </source>
</evidence>
<dbReference type="RefSeq" id="WP_133211667.1">
    <property type="nucleotide sequence ID" value="NZ_SMSE01000002.1"/>
</dbReference>
<sequence length="245" mass="27277">MHIALVSLFPEMFDAVSDHGVTGRAVKQGLVEISHSNPRDFTSDRHRTVDDRPYGGGPGMLMKIDPLQQAIAAAREKAGKDAKVIYLSPQGKRLDHGKAVELSREQALILVAGRYEGVDERLIEAEVDEEISIGDYVLSGGELAAMVVIDTVTRQLPGVLGHELSAQEDSYADGLLDCPHYTRPEEYQGKLVPEVLLSGNHEQIRRWRLKQALGRTQERRPDLLQGRSMTAEEEALLAEYLRERE</sequence>
<evidence type="ECO:0000256" key="6">
    <source>
        <dbReference type="ARBA" id="ARBA00014679"/>
    </source>
</evidence>
<dbReference type="PANTHER" id="PTHR46417">
    <property type="entry name" value="TRNA (GUANINE-N(1)-)-METHYLTRANSFERASE"/>
    <property type="match status" value="1"/>
</dbReference>
<evidence type="ECO:0000313" key="20">
    <source>
        <dbReference type="Proteomes" id="UP000295554"/>
    </source>
</evidence>
<feature type="domain" description="tRNA methyltransferase TRMD/TRM10-type" evidence="18">
    <location>
        <begin position="1"/>
        <end position="225"/>
    </location>
</feature>
<comment type="function">
    <text evidence="1 15 17">Specifically methylates guanosine-37 in various tRNAs.</text>
</comment>
<feature type="binding site" evidence="15 16">
    <location>
        <begin position="133"/>
        <end position="138"/>
    </location>
    <ligand>
        <name>S-adenosyl-L-methionine</name>
        <dbReference type="ChEBI" id="CHEBI:59789"/>
    </ligand>
</feature>
<dbReference type="Proteomes" id="UP000295554">
    <property type="component" value="Unassembled WGS sequence"/>
</dbReference>
<keyword evidence="8 15" id="KW-0489">Methyltransferase</keyword>
<evidence type="ECO:0000256" key="17">
    <source>
        <dbReference type="RuleBase" id="RU003464"/>
    </source>
</evidence>
<dbReference type="PIRSF" id="PIRSF000386">
    <property type="entry name" value="tRNA_mtase"/>
    <property type="match status" value="1"/>
</dbReference>
<dbReference type="InterPro" id="IPR002649">
    <property type="entry name" value="tRNA_m1G_MeTrfase_TrmD"/>
</dbReference>
<feature type="binding site" evidence="15 16">
    <location>
        <position position="113"/>
    </location>
    <ligand>
        <name>S-adenosyl-L-methionine</name>
        <dbReference type="ChEBI" id="CHEBI:59789"/>
    </ligand>
</feature>
<evidence type="ECO:0000256" key="13">
    <source>
        <dbReference type="ARBA" id="ARBA00033392"/>
    </source>
</evidence>
<evidence type="ECO:0000256" key="15">
    <source>
        <dbReference type="HAMAP-Rule" id="MF_00605"/>
    </source>
</evidence>
<evidence type="ECO:0000256" key="10">
    <source>
        <dbReference type="ARBA" id="ARBA00022691"/>
    </source>
</evidence>
<reference evidence="19 20" key="1">
    <citation type="submission" date="2019-03" db="EMBL/GenBank/DDBJ databases">
        <title>Seongchinamella monodicae gen. nov., sp. nov., a novel member of the Gammaproteobacteria isolated from a tidal mudflat of beach.</title>
        <authorList>
            <person name="Yang H.G."/>
            <person name="Kang J.W."/>
            <person name="Lee S.D."/>
        </authorList>
    </citation>
    <scope>NUCLEOTIDE SEQUENCE [LARGE SCALE GENOMIC DNA]</scope>
    <source>
        <strain evidence="19 20">GH4-78</strain>
    </source>
</reference>
<dbReference type="Pfam" id="PF01746">
    <property type="entry name" value="tRNA_m1G_MT"/>
    <property type="match status" value="1"/>
</dbReference>
<proteinExistence type="inferred from homology"/>
<protein>
    <recommendedName>
        <fullName evidence="6 15">tRNA (guanine-N(1)-)-methyltransferase</fullName>
        <ecNumber evidence="5 15">2.1.1.228</ecNumber>
    </recommendedName>
    <alternativeName>
        <fullName evidence="12 15">M1G-methyltransferase</fullName>
    </alternativeName>
    <alternativeName>
        <fullName evidence="13 15">tRNA [GM37] methyltransferase</fullName>
    </alternativeName>
</protein>
<evidence type="ECO:0000259" key="18">
    <source>
        <dbReference type="Pfam" id="PF01746"/>
    </source>
</evidence>
<evidence type="ECO:0000256" key="16">
    <source>
        <dbReference type="PIRSR" id="PIRSR000386-1"/>
    </source>
</evidence>
<evidence type="ECO:0000313" key="19">
    <source>
        <dbReference type="EMBL" id="TDG13569.1"/>
    </source>
</evidence>